<dbReference type="Pfam" id="PF25917">
    <property type="entry name" value="BSH_RND"/>
    <property type="match status" value="1"/>
</dbReference>
<evidence type="ECO:0000313" key="6">
    <source>
        <dbReference type="Proteomes" id="UP000003688"/>
    </source>
</evidence>
<comment type="caution">
    <text evidence="5">The sequence shown here is derived from an EMBL/GenBank/DDBJ whole genome shotgun (WGS) entry which is preliminary data.</text>
</comment>
<dbReference type="GO" id="GO:0030313">
    <property type="term" value="C:cell envelope"/>
    <property type="evidence" value="ECO:0007669"/>
    <property type="project" value="UniProtKB-SubCell"/>
</dbReference>
<accession>B9XKQ9</accession>
<dbReference type="Proteomes" id="UP000003688">
    <property type="component" value="Unassembled WGS sequence"/>
</dbReference>
<evidence type="ECO:0000256" key="3">
    <source>
        <dbReference type="SAM" id="MobiDB-lite"/>
    </source>
</evidence>
<evidence type="ECO:0000256" key="2">
    <source>
        <dbReference type="ARBA" id="ARBA00023054"/>
    </source>
</evidence>
<reference evidence="5 6" key="1">
    <citation type="journal article" date="2011" name="J. Bacteriol.">
        <title>Genome sequence of 'Pedosphaera parvula' Ellin514, an aerobic Verrucomicrobial isolate from pasture soil.</title>
        <authorList>
            <person name="Kant R."/>
            <person name="van Passel M.W."/>
            <person name="Sangwan P."/>
            <person name="Palva A."/>
            <person name="Lucas S."/>
            <person name="Copeland A."/>
            <person name="Lapidus A."/>
            <person name="Glavina Del Rio T."/>
            <person name="Dalin E."/>
            <person name="Tice H."/>
            <person name="Bruce D."/>
            <person name="Goodwin L."/>
            <person name="Pitluck S."/>
            <person name="Chertkov O."/>
            <person name="Larimer F.W."/>
            <person name="Land M.L."/>
            <person name="Hauser L."/>
            <person name="Brettin T.S."/>
            <person name="Detter J.C."/>
            <person name="Han S."/>
            <person name="de Vos W.M."/>
            <person name="Janssen P.H."/>
            <person name="Smidt H."/>
        </authorList>
    </citation>
    <scope>NUCLEOTIDE SEQUENCE [LARGE SCALE GENOMIC DNA]</scope>
    <source>
        <strain evidence="5 6">Ellin514</strain>
    </source>
</reference>
<keyword evidence="6" id="KW-1185">Reference proteome</keyword>
<dbReference type="RefSeq" id="WP_007416395.1">
    <property type="nucleotide sequence ID" value="NZ_ABOX02000026.1"/>
</dbReference>
<feature type="region of interest" description="Disordered" evidence="3">
    <location>
        <begin position="421"/>
        <end position="444"/>
    </location>
</feature>
<evidence type="ECO:0000256" key="1">
    <source>
        <dbReference type="ARBA" id="ARBA00004196"/>
    </source>
</evidence>
<dbReference type="AlphaFoldDB" id="B9XKQ9"/>
<protein>
    <submittedName>
        <fullName evidence="5">Efflux transporter, RND family, MFP subunit</fullName>
    </submittedName>
</protein>
<name>B9XKQ9_PEDPL</name>
<dbReference type="EMBL" id="ABOX02000026">
    <property type="protein sequence ID" value="EEF59552.1"/>
    <property type="molecule type" value="Genomic_DNA"/>
</dbReference>
<evidence type="ECO:0000313" key="5">
    <source>
        <dbReference type="EMBL" id="EEF59552.1"/>
    </source>
</evidence>
<comment type="subcellular location">
    <subcellularLocation>
        <location evidence="1">Cell envelope</location>
    </subcellularLocation>
</comment>
<feature type="compositionally biased region" description="Basic and acidic residues" evidence="3">
    <location>
        <begin position="362"/>
        <end position="377"/>
    </location>
</feature>
<dbReference type="Gene3D" id="2.40.30.170">
    <property type="match status" value="1"/>
</dbReference>
<dbReference type="InterPro" id="IPR058625">
    <property type="entry name" value="MdtA-like_BSH"/>
</dbReference>
<dbReference type="PANTHER" id="PTHR32347">
    <property type="entry name" value="EFFLUX SYSTEM COMPONENT YKNX-RELATED"/>
    <property type="match status" value="1"/>
</dbReference>
<dbReference type="InterPro" id="IPR050465">
    <property type="entry name" value="UPF0194_transport"/>
</dbReference>
<dbReference type="SUPFAM" id="SSF111369">
    <property type="entry name" value="HlyD-like secretion proteins"/>
    <property type="match status" value="2"/>
</dbReference>
<gene>
    <name evidence="5" type="ORF">Cflav_PD2459</name>
</gene>
<sequence length="444" mass="47540" precursor="true">MMQRFLKKPIIAIVILALAGGYGAWRWHAQNGPKLSFRTAIVKRGDVATTISATGTIEPVEVVDVGAQVAGQISSFGKDKDGKTIDYGSVVEEGGILAKIDESVYTAELSVARAQMEQDKADELSAAANIEQVKAKLLQAGTEWDRAQALSAAKLISGSDFDSFKSADAVAKANVAVAEAALARAKASTVQAQAAIDKAQRNLDFCTIKSPVKGVIIDRRVNIGQTVVSSLNAPSLFLIANDLTKMQIWVAVNEADIGRIVCGGPATFACDTFPDREFAGTVGKVRLNATMTQNVVMYTVEVNTENPDNILLPYLTANVHFIVKKDSNALLVPNAALRWNPSSLAQIAPDFRSWKSTSPAQEEPHGESKPARKDENSKQTQGLVWVKDGEFVRPMEVKCGASDGASTAVVTDGLREGQEVVTGETAENTQTGTQNPFLPPVRKR</sequence>
<feature type="region of interest" description="Disordered" evidence="3">
    <location>
        <begin position="354"/>
        <end position="384"/>
    </location>
</feature>
<keyword evidence="2" id="KW-0175">Coiled coil</keyword>
<feature type="domain" description="Multidrug resistance protein MdtA-like barrel-sandwich hybrid" evidence="4">
    <location>
        <begin position="61"/>
        <end position="232"/>
    </location>
</feature>
<dbReference type="OrthoDB" id="9809068at2"/>
<proteinExistence type="predicted"/>
<dbReference type="PANTHER" id="PTHR32347:SF14">
    <property type="entry name" value="EFFLUX SYSTEM COMPONENT YKNX-RELATED"/>
    <property type="match status" value="1"/>
</dbReference>
<organism evidence="5 6">
    <name type="scientific">Pedosphaera parvula (strain Ellin514)</name>
    <dbReference type="NCBI Taxonomy" id="320771"/>
    <lineage>
        <taxon>Bacteria</taxon>
        <taxon>Pseudomonadati</taxon>
        <taxon>Verrucomicrobiota</taxon>
        <taxon>Pedosphaerae</taxon>
        <taxon>Pedosphaerales</taxon>
        <taxon>Pedosphaeraceae</taxon>
        <taxon>Pedosphaera</taxon>
    </lineage>
</organism>
<dbReference type="Gene3D" id="2.40.50.100">
    <property type="match status" value="1"/>
</dbReference>
<dbReference type="STRING" id="320771.Cflav_PD2459"/>
<feature type="compositionally biased region" description="Polar residues" evidence="3">
    <location>
        <begin position="425"/>
        <end position="436"/>
    </location>
</feature>
<evidence type="ECO:0000259" key="4">
    <source>
        <dbReference type="Pfam" id="PF25917"/>
    </source>
</evidence>
<dbReference type="Gene3D" id="1.10.287.470">
    <property type="entry name" value="Helix hairpin bin"/>
    <property type="match status" value="1"/>
</dbReference>